<dbReference type="AlphaFoldDB" id="A0A1I8BLC9"/>
<keyword evidence="4" id="KW-0158">Chromosome</keyword>
<dbReference type="GO" id="GO:0008278">
    <property type="term" value="C:cohesin complex"/>
    <property type="evidence" value="ECO:0007669"/>
    <property type="project" value="InterPro"/>
</dbReference>
<feature type="domain" description="Rad21/Rec8-like protein C-terminal eukaryotic" evidence="7">
    <location>
        <begin position="519"/>
        <end position="569"/>
    </location>
</feature>
<comment type="similarity">
    <text evidence="3">Belongs to the rad21 family.</text>
</comment>
<dbReference type="InterPro" id="IPR039781">
    <property type="entry name" value="Rad21/Rec8-like"/>
</dbReference>
<proteinExistence type="inferred from homology"/>
<keyword evidence="5" id="KW-0539">Nucleus</keyword>
<dbReference type="InterPro" id="IPR006909">
    <property type="entry name" value="Rad21/Rec8_C_eu"/>
</dbReference>
<protein>
    <submittedName>
        <fullName evidence="10">Rad21_Rec8_N domain-containing protein</fullName>
    </submittedName>
</protein>
<dbReference type="InterPro" id="IPR049589">
    <property type="entry name" value="NXP1_M-like"/>
</dbReference>
<evidence type="ECO:0000313" key="10">
    <source>
        <dbReference type="WBParaSite" id="MhA1_Contig290.frz3.gene14"/>
    </source>
</evidence>
<feature type="region of interest" description="Disordered" evidence="6">
    <location>
        <begin position="192"/>
        <end position="237"/>
    </location>
</feature>
<dbReference type="PANTHER" id="PTHR12585">
    <property type="entry name" value="SCC1 / RAD21 FAMILY MEMBER"/>
    <property type="match status" value="1"/>
</dbReference>
<organism evidence="9 10">
    <name type="scientific">Meloidogyne hapla</name>
    <name type="common">Root-knot nematode worm</name>
    <dbReference type="NCBI Taxonomy" id="6305"/>
    <lineage>
        <taxon>Eukaryota</taxon>
        <taxon>Metazoa</taxon>
        <taxon>Ecdysozoa</taxon>
        <taxon>Nematoda</taxon>
        <taxon>Chromadorea</taxon>
        <taxon>Rhabditida</taxon>
        <taxon>Tylenchina</taxon>
        <taxon>Tylenchomorpha</taxon>
        <taxon>Tylenchoidea</taxon>
        <taxon>Meloidogynidae</taxon>
        <taxon>Meloidogyninae</taxon>
        <taxon>Meloidogyne</taxon>
    </lineage>
</organism>
<evidence type="ECO:0000259" key="8">
    <source>
        <dbReference type="Pfam" id="PF04825"/>
    </source>
</evidence>
<accession>A0A1I8BLC9</accession>
<dbReference type="InterPro" id="IPR006910">
    <property type="entry name" value="Rad21_Rec8_N"/>
</dbReference>
<dbReference type="WBParaSite" id="MhA1_Contig290.frz3.gene14">
    <property type="protein sequence ID" value="MhA1_Contig290.frz3.gene14"/>
    <property type="gene ID" value="MhA1_Contig290.frz3.gene14"/>
</dbReference>
<dbReference type="GO" id="GO:0003682">
    <property type="term" value="F:chromatin binding"/>
    <property type="evidence" value="ECO:0007669"/>
    <property type="project" value="TreeGrafter"/>
</dbReference>
<name>A0A1I8BLC9_MELHA</name>
<evidence type="ECO:0000256" key="1">
    <source>
        <dbReference type="ARBA" id="ARBA00004123"/>
    </source>
</evidence>
<dbReference type="OMA" id="DFPADNM"/>
<dbReference type="CDD" id="cd21792">
    <property type="entry name" value="Rad21_Rec8_M_NXP1-like"/>
    <property type="match status" value="1"/>
</dbReference>
<dbReference type="PANTHER" id="PTHR12585:SF69">
    <property type="entry name" value="FI11703P"/>
    <property type="match status" value="1"/>
</dbReference>
<dbReference type="Gene3D" id="1.10.10.580">
    <property type="entry name" value="Structural maintenance of chromosome 1. Chain E"/>
    <property type="match status" value="1"/>
</dbReference>
<evidence type="ECO:0000256" key="6">
    <source>
        <dbReference type="SAM" id="MobiDB-lite"/>
    </source>
</evidence>
<comment type="subcellular location">
    <subcellularLocation>
        <location evidence="2">Chromosome</location>
    </subcellularLocation>
    <subcellularLocation>
        <location evidence="1">Nucleus</location>
    </subcellularLocation>
</comment>
<dbReference type="Pfam" id="PF04825">
    <property type="entry name" value="Rad21_Rec8_N"/>
    <property type="match status" value="1"/>
</dbReference>
<dbReference type="GO" id="GO:0005634">
    <property type="term" value="C:nucleus"/>
    <property type="evidence" value="ECO:0007669"/>
    <property type="project" value="UniProtKB-SubCell"/>
</dbReference>
<dbReference type="GO" id="GO:0007062">
    <property type="term" value="P:sister chromatid cohesion"/>
    <property type="evidence" value="ECO:0007669"/>
    <property type="project" value="InterPro"/>
</dbReference>
<evidence type="ECO:0000259" key="7">
    <source>
        <dbReference type="Pfam" id="PF04824"/>
    </source>
</evidence>
<dbReference type="Pfam" id="PF04824">
    <property type="entry name" value="Rad21_Rec8"/>
    <property type="match status" value="1"/>
</dbReference>
<sequence length="577" mass="66163">MFYAQFVLSKKGPLAKIWLAAHWEKKLSKTQIYETNVQDAVAEIIQPKVKLSLRTTGHLLLGIVRIYSRKAKYVLADCNEAFIKLKMTFKHGSTCDLALRDREDRMGSTDIPEVITDFYDNLPEINDFDLGPLGEFQANQSRIDDITLREERPNAYNRGLDFVANTDGEGLDDFGERDNIRRARSRSIFEEMEEEMEQQRRESRNSIGAPGESFLVPRDQSLLREDGPPQKDKEGFELFNSDLNDFGTAEDLDLFFNASDLGRELELNQGAATPMAPGGDIEDQPMDIGEMQQVPSNDLSFQLEPIEQQPHHERMRHKRKRKLIIDEQKSLTGEEMKANMADYSDTLQPLDLAPPTKQLMLLREHNQLDKLLMMPANAEWILDPDIIRLYQSHLELHAAVHDDFDVTAANDLRRDLELSDAIVEEEYARVEERPESAPLPVEANENLVPEPEMEVSQEVPTIPETLASPPPVEKKSEKRRTRVDREEEEGEEEELFTRRTKNVLQAIATKLRSNSENKITFDDLLTKGSTRRTAAQKFYALLELKKWQAIEIEQEEPYGTIEISTGPRLQETMKLPV</sequence>
<evidence type="ECO:0000313" key="9">
    <source>
        <dbReference type="Proteomes" id="UP000095281"/>
    </source>
</evidence>
<dbReference type="Proteomes" id="UP000095281">
    <property type="component" value="Unplaced"/>
</dbReference>
<feature type="region of interest" description="Disordered" evidence="6">
    <location>
        <begin position="446"/>
        <end position="494"/>
    </location>
</feature>
<feature type="domain" description="Rad21/Rec8-like protein N-terminal" evidence="8">
    <location>
        <begin position="1"/>
        <end position="99"/>
    </location>
</feature>
<evidence type="ECO:0000256" key="3">
    <source>
        <dbReference type="ARBA" id="ARBA00009870"/>
    </source>
</evidence>
<reference evidence="10" key="1">
    <citation type="submission" date="2016-11" db="UniProtKB">
        <authorList>
            <consortium name="WormBaseParasite"/>
        </authorList>
    </citation>
    <scope>IDENTIFICATION</scope>
</reference>
<dbReference type="GO" id="GO:1990414">
    <property type="term" value="P:replication-born double-strand break repair via sister chromatid exchange"/>
    <property type="evidence" value="ECO:0007669"/>
    <property type="project" value="TreeGrafter"/>
</dbReference>
<keyword evidence="9" id="KW-1185">Reference proteome</keyword>
<dbReference type="InterPro" id="IPR023093">
    <property type="entry name" value="ScpA-like_C"/>
</dbReference>
<evidence type="ECO:0000256" key="4">
    <source>
        <dbReference type="ARBA" id="ARBA00022454"/>
    </source>
</evidence>
<evidence type="ECO:0000256" key="5">
    <source>
        <dbReference type="ARBA" id="ARBA00023242"/>
    </source>
</evidence>
<dbReference type="InterPro" id="IPR036390">
    <property type="entry name" value="WH_DNA-bd_sf"/>
</dbReference>
<feature type="compositionally biased region" description="Basic and acidic residues" evidence="6">
    <location>
        <begin position="221"/>
        <end position="236"/>
    </location>
</feature>
<evidence type="ECO:0000256" key="2">
    <source>
        <dbReference type="ARBA" id="ARBA00004286"/>
    </source>
</evidence>
<dbReference type="SUPFAM" id="SSF46785">
    <property type="entry name" value="Winged helix' DNA-binding domain"/>
    <property type="match status" value="1"/>
</dbReference>